<reference evidence="3 4" key="1">
    <citation type="submission" date="2019-08" db="EMBL/GenBank/DDBJ databases">
        <authorList>
            <person name="Seo Y.L."/>
        </authorList>
    </citation>
    <scope>NUCLEOTIDE SEQUENCE [LARGE SCALE GENOMIC DNA]</scope>
    <source>
        <strain evidence="3 4">MaA-C15</strain>
    </source>
</reference>
<accession>A0A5D4H9L7</accession>
<gene>
    <name evidence="3" type="ORF">FY036_02385</name>
</gene>
<evidence type="ECO:0000256" key="1">
    <source>
        <dbReference type="ARBA" id="ARBA00008791"/>
    </source>
</evidence>
<dbReference type="Proteomes" id="UP000323258">
    <property type="component" value="Unassembled WGS sequence"/>
</dbReference>
<keyword evidence="4" id="KW-1185">Reference proteome</keyword>
<protein>
    <submittedName>
        <fullName evidence="3">Universal stress protein</fullName>
    </submittedName>
</protein>
<evidence type="ECO:0000259" key="2">
    <source>
        <dbReference type="Pfam" id="PF00582"/>
    </source>
</evidence>
<dbReference type="Gene3D" id="3.40.50.12370">
    <property type="match status" value="1"/>
</dbReference>
<organism evidence="3 4">
    <name type="scientific">Neoaquamicrobium microcysteis</name>
    <dbReference type="NCBI Taxonomy" id="2682781"/>
    <lineage>
        <taxon>Bacteria</taxon>
        <taxon>Pseudomonadati</taxon>
        <taxon>Pseudomonadota</taxon>
        <taxon>Alphaproteobacteria</taxon>
        <taxon>Hyphomicrobiales</taxon>
        <taxon>Phyllobacteriaceae</taxon>
        <taxon>Neoaquamicrobium</taxon>
    </lineage>
</organism>
<evidence type="ECO:0000313" key="3">
    <source>
        <dbReference type="EMBL" id="TYR35480.1"/>
    </source>
</evidence>
<comment type="similarity">
    <text evidence="1">Belongs to the universal stress protein A family.</text>
</comment>
<evidence type="ECO:0000313" key="4">
    <source>
        <dbReference type="Proteomes" id="UP000323258"/>
    </source>
</evidence>
<comment type="caution">
    <text evidence="3">The sequence shown here is derived from an EMBL/GenBank/DDBJ whole genome shotgun (WGS) entry which is preliminary data.</text>
</comment>
<reference evidence="3 4" key="2">
    <citation type="submission" date="2019-09" db="EMBL/GenBank/DDBJ databases">
        <title>Mesorhizobium sp. MaA-C15 isolated from Microcystis aeruginosa.</title>
        <authorList>
            <person name="Jeong S.E."/>
            <person name="Jin H.M."/>
            <person name="Jeon C.O."/>
        </authorList>
    </citation>
    <scope>NUCLEOTIDE SEQUENCE [LARGE SCALE GENOMIC DNA]</scope>
    <source>
        <strain evidence="3 4">MaA-C15</strain>
    </source>
</reference>
<dbReference type="AlphaFoldDB" id="A0A5D4H9L7"/>
<proteinExistence type="inferred from homology"/>
<feature type="domain" description="UspA" evidence="2">
    <location>
        <begin position="58"/>
        <end position="191"/>
    </location>
</feature>
<dbReference type="EMBL" id="VSZS01000052">
    <property type="protein sequence ID" value="TYR35480.1"/>
    <property type="molecule type" value="Genomic_DNA"/>
</dbReference>
<dbReference type="Pfam" id="PF00582">
    <property type="entry name" value="Usp"/>
    <property type="match status" value="1"/>
</dbReference>
<dbReference type="InterPro" id="IPR006016">
    <property type="entry name" value="UspA"/>
</dbReference>
<sequence>MGSSTKLQVGPSPMARRYWACAPPTCLMEASWQRSFASPHKQPQFEPRRTPPMDEKGRLVCCVNGSSHSARAVELSCLLAPVLGLELTFALVNQTRPASGHSDIRSWSDEEARHILDTCLTYARAKGLRKAYAKKIEAAGISTAILEYAHEQKVLHIVVGTGNPPFIGRLLMGSVSEAIVARAPCSVTIAR</sequence>
<dbReference type="InterPro" id="IPR006015">
    <property type="entry name" value="Universal_stress_UspA"/>
</dbReference>
<dbReference type="CDD" id="cd00293">
    <property type="entry name" value="USP-like"/>
    <property type="match status" value="1"/>
</dbReference>
<dbReference type="SUPFAM" id="SSF52402">
    <property type="entry name" value="Adenine nucleotide alpha hydrolases-like"/>
    <property type="match status" value="1"/>
</dbReference>
<dbReference type="PRINTS" id="PR01438">
    <property type="entry name" value="UNVRSLSTRESS"/>
</dbReference>
<name>A0A5D4H9L7_9HYPH</name>